<gene>
    <name evidence="3" type="primary">AMI1</name>
    <name evidence="3" type="ORF">KSP39_PZI015073</name>
</gene>
<evidence type="ECO:0000313" key="4">
    <source>
        <dbReference type="Proteomes" id="UP001418222"/>
    </source>
</evidence>
<organism evidence="3 4">
    <name type="scientific">Platanthera zijinensis</name>
    <dbReference type="NCBI Taxonomy" id="2320716"/>
    <lineage>
        <taxon>Eukaryota</taxon>
        <taxon>Viridiplantae</taxon>
        <taxon>Streptophyta</taxon>
        <taxon>Embryophyta</taxon>
        <taxon>Tracheophyta</taxon>
        <taxon>Spermatophyta</taxon>
        <taxon>Magnoliopsida</taxon>
        <taxon>Liliopsida</taxon>
        <taxon>Asparagales</taxon>
        <taxon>Orchidaceae</taxon>
        <taxon>Orchidoideae</taxon>
        <taxon>Orchideae</taxon>
        <taxon>Orchidinae</taxon>
        <taxon>Platanthera</taxon>
    </lineage>
</organism>
<keyword evidence="1" id="KW-0732">Signal</keyword>
<name>A0AAP0BBV5_9ASPA</name>
<feature type="signal peptide" evidence="1">
    <location>
        <begin position="1"/>
        <end position="22"/>
    </location>
</feature>
<sequence length="532" mass="56635">MAYAMQFLLLLASAATIAPANSAPSWLPNFWIKMMGTRLDIPFVYEEATIAGIQEAFDGGRLTSVQLVKYYLDQINSVNPSLHAVQEVNPDALSDAARCDSQRATITGAASRRSPLHGIPILIKDNINTRDRLNTTSGSFALLGSVVRGDAAVIDRLRRAGAILLGKATMSEWDHFRALSPPQGWSPRGGQGKSPYPGTVNPCGTSSGSAIAVAANIVTVALGTDLDGAITCPSTTNSVVGIKPTVGVTSRSGVVPISNRLDTVGPMARTVADAVAVLDVIAGFDPRDSSATRAGEKYIPAGGFRRFLKADGLKGKRIGILSRRFDDFEEKSAEAAIFARFFDIMRNKGATVINDLEIRGVEQMSDPAASGEAAELLAEFKVSLEAYLADLISSPVRTLADIIAFNNHHKEEERTEEFGQIIFLESEKTKGVGPLEKSAINRMVRLSKEGMEMLMAEKGLDALVFPNNVIHHALAIGGFPLISVPAGYAESGAPFGITFAGAVGSDAKLIEIAYAFEQATRARKPPPPPPLS</sequence>
<dbReference type="AlphaFoldDB" id="A0AAP0BBV5"/>
<evidence type="ECO:0000256" key="1">
    <source>
        <dbReference type="SAM" id="SignalP"/>
    </source>
</evidence>
<proteinExistence type="predicted"/>
<dbReference type="PANTHER" id="PTHR42678:SF34">
    <property type="entry name" value="OS04G0183300 PROTEIN"/>
    <property type="match status" value="1"/>
</dbReference>
<dbReference type="Pfam" id="PF01425">
    <property type="entry name" value="Amidase"/>
    <property type="match status" value="1"/>
</dbReference>
<feature type="chain" id="PRO_5043002221" evidence="1">
    <location>
        <begin position="23"/>
        <end position="532"/>
    </location>
</feature>
<dbReference type="InterPro" id="IPR023631">
    <property type="entry name" value="Amidase_dom"/>
</dbReference>
<protein>
    <submittedName>
        <fullName evidence="3">Amidase 1</fullName>
    </submittedName>
</protein>
<keyword evidence="4" id="KW-1185">Reference proteome</keyword>
<accession>A0AAP0BBV5</accession>
<dbReference type="Proteomes" id="UP001418222">
    <property type="component" value="Unassembled WGS sequence"/>
</dbReference>
<reference evidence="3 4" key="1">
    <citation type="journal article" date="2022" name="Nat. Plants">
        <title>Genomes of leafy and leafless Platanthera orchids illuminate the evolution of mycoheterotrophy.</title>
        <authorList>
            <person name="Li M.H."/>
            <person name="Liu K.W."/>
            <person name="Li Z."/>
            <person name="Lu H.C."/>
            <person name="Ye Q.L."/>
            <person name="Zhang D."/>
            <person name="Wang J.Y."/>
            <person name="Li Y.F."/>
            <person name="Zhong Z.M."/>
            <person name="Liu X."/>
            <person name="Yu X."/>
            <person name="Liu D.K."/>
            <person name="Tu X.D."/>
            <person name="Liu B."/>
            <person name="Hao Y."/>
            <person name="Liao X.Y."/>
            <person name="Jiang Y.T."/>
            <person name="Sun W.H."/>
            <person name="Chen J."/>
            <person name="Chen Y.Q."/>
            <person name="Ai Y."/>
            <person name="Zhai J.W."/>
            <person name="Wu S.S."/>
            <person name="Zhou Z."/>
            <person name="Hsiao Y.Y."/>
            <person name="Wu W.L."/>
            <person name="Chen Y.Y."/>
            <person name="Lin Y.F."/>
            <person name="Hsu J.L."/>
            <person name="Li C.Y."/>
            <person name="Wang Z.W."/>
            <person name="Zhao X."/>
            <person name="Zhong W.Y."/>
            <person name="Ma X.K."/>
            <person name="Ma L."/>
            <person name="Huang J."/>
            <person name="Chen G.Z."/>
            <person name="Huang M.Z."/>
            <person name="Huang L."/>
            <person name="Peng D.H."/>
            <person name="Luo Y.B."/>
            <person name="Zou S.Q."/>
            <person name="Chen S.P."/>
            <person name="Lan S."/>
            <person name="Tsai W.C."/>
            <person name="Van de Peer Y."/>
            <person name="Liu Z.J."/>
        </authorList>
    </citation>
    <scope>NUCLEOTIDE SEQUENCE [LARGE SCALE GENOMIC DNA]</scope>
    <source>
        <strain evidence="3">Lor287</strain>
    </source>
</reference>
<evidence type="ECO:0000259" key="2">
    <source>
        <dbReference type="Pfam" id="PF01425"/>
    </source>
</evidence>
<comment type="caution">
    <text evidence="3">The sequence shown here is derived from an EMBL/GenBank/DDBJ whole genome shotgun (WGS) entry which is preliminary data.</text>
</comment>
<evidence type="ECO:0000313" key="3">
    <source>
        <dbReference type="EMBL" id="KAK8934978.1"/>
    </source>
</evidence>
<dbReference type="InterPro" id="IPR036928">
    <property type="entry name" value="AS_sf"/>
</dbReference>
<feature type="domain" description="Amidase" evidence="2">
    <location>
        <begin position="67"/>
        <end position="467"/>
    </location>
</feature>
<dbReference type="PANTHER" id="PTHR42678">
    <property type="entry name" value="AMIDASE"/>
    <property type="match status" value="1"/>
</dbReference>
<dbReference type="Gene3D" id="3.90.1300.10">
    <property type="entry name" value="Amidase signature (AS) domain"/>
    <property type="match status" value="1"/>
</dbReference>
<dbReference type="EMBL" id="JBBWWQ010000012">
    <property type="protein sequence ID" value="KAK8934978.1"/>
    <property type="molecule type" value="Genomic_DNA"/>
</dbReference>
<dbReference type="SUPFAM" id="SSF75304">
    <property type="entry name" value="Amidase signature (AS) enzymes"/>
    <property type="match status" value="1"/>
</dbReference>